<dbReference type="KEGG" id="acr:Acry_2176"/>
<dbReference type="HOGENOM" id="CLU_058050_3_1_5"/>
<dbReference type="Gene3D" id="3.30.43.10">
    <property type="entry name" value="Uridine Diphospho-n-acetylenolpyruvylglucosamine Reductase, domain 2"/>
    <property type="match status" value="1"/>
</dbReference>
<dbReference type="STRING" id="349163.Acry_2176"/>
<dbReference type="eggNOG" id="COG1319">
    <property type="taxonomic scope" value="Bacteria"/>
</dbReference>
<evidence type="ECO:0000259" key="4">
    <source>
        <dbReference type="PROSITE" id="PS51387"/>
    </source>
</evidence>
<keyword evidence="2" id="KW-0274">FAD</keyword>
<accession>A5G0J2</accession>
<dbReference type="Pfam" id="PF00941">
    <property type="entry name" value="FAD_binding_5"/>
    <property type="match status" value="1"/>
</dbReference>
<dbReference type="SUPFAM" id="SSF55447">
    <property type="entry name" value="CO dehydrogenase flavoprotein C-terminal domain-like"/>
    <property type="match status" value="1"/>
</dbReference>
<dbReference type="EMBL" id="CP000697">
    <property type="protein sequence ID" value="ABQ31374.1"/>
    <property type="molecule type" value="Genomic_DNA"/>
</dbReference>
<reference evidence="5 6" key="1">
    <citation type="submission" date="2007-05" db="EMBL/GenBank/DDBJ databases">
        <title>Complete sequence of chromosome of Acidiphilium cryptum JF-5.</title>
        <authorList>
            <consortium name="US DOE Joint Genome Institute"/>
            <person name="Copeland A."/>
            <person name="Lucas S."/>
            <person name="Lapidus A."/>
            <person name="Barry K."/>
            <person name="Detter J.C."/>
            <person name="Glavina del Rio T."/>
            <person name="Hammon N."/>
            <person name="Israni S."/>
            <person name="Dalin E."/>
            <person name="Tice H."/>
            <person name="Pitluck S."/>
            <person name="Sims D."/>
            <person name="Brettin T."/>
            <person name="Bruce D."/>
            <person name="Han C."/>
            <person name="Schmutz J."/>
            <person name="Larimer F."/>
            <person name="Land M."/>
            <person name="Hauser L."/>
            <person name="Kyrpides N."/>
            <person name="Kim E."/>
            <person name="Magnuson T."/>
            <person name="Richardson P."/>
        </authorList>
    </citation>
    <scope>NUCLEOTIDE SEQUENCE [LARGE SCALE GENOMIC DNA]</scope>
    <source>
        <strain evidence="5 6">JF-5</strain>
    </source>
</reference>
<dbReference type="InterPro" id="IPR002346">
    <property type="entry name" value="Mopterin_DH_FAD-bd"/>
</dbReference>
<dbReference type="GO" id="GO:0016491">
    <property type="term" value="F:oxidoreductase activity"/>
    <property type="evidence" value="ECO:0007669"/>
    <property type="project" value="UniProtKB-KW"/>
</dbReference>
<evidence type="ECO:0000256" key="3">
    <source>
        <dbReference type="ARBA" id="ARBA00023002"/>
    </source>
</evidence>
<dbReference type="AlphaFoldDB" id="A5G0J2"/>
<evidence type="ECO:0000313" key="5">
    <source>
        <dbReference type="EMBL" id="ABQ31374.1"/>
    </source>
</evidence>
<dbReference type="SMART" id="SM01092">
    <property type="entry name" value="CO_deh_flav_C"/>
    <property type="match status" value="1"/>
</dbReference>
<dbReference type="PANTHER" id="PTHR42659">
    <property type="entry name" value="XANTHINE DEHYDROGENASE SUBUNIT C-RELATED"/>
    <property type="match status" value="1"/>
</dbReference>
<dbReference type="Gene3D" id="3.30.465.10">
    <property type="match status" value="1"/>
</dbReference>
<feature type="domain" description="FAD-binding PCMH-type" evidence="4">
    <location>
        <begin position="1"/>
        <end position="176"/>
    </location>
</feature>
<dbReference type="FunFam" id="3.30.465.10:FF:000017">
    <property type="entry name" value="Xanthine dehydrogenase, FAD binding subunit"/>
    <property type="match status" value="1"/>
</dbReference>
<evidence type="ECO:0000313" key="6">
    <source>
        <dbReference type="Proteomes" id="UP000000245"/>
    </source>
</evidence>
<dbReference type="Proteomes" id="UP000000245">
    <property type="component" value="Chromosome"/>
</dbReference>
<keyword evidence="1" id="KW-0285">Flavoprotein</keyword>
<dbReference type="InterPro" id="IPR016167">
    <property type="entry name" value="FAD-bd_PCMH_sub1"/>
</dbReference>
<dbReference type="InterPro" id="IPR051312">
    <property type="entry name" value="Diverse_Substr_Oxidored"/>
</dbReference>
<keyword evidence="3" id="KW-0560">Oxidoreductase</keyword>
<proteinExistence type="predicted"/>
<evidence type="ECO:0000256" key="1">
    <source>
        <dbReference type="ARBA" id="ARBA00022630"/>
    </source>
</evidence>
<dbReference type="InterPro" id="IPR016166">
    <property type="entry name" value="FAD-bd_PCMH"/>
</dbReference>
<organism evidence="5 6">
    <name type="scientific">Acidiphilium cryptum (strain JF-5)</name>
    <dbReference type="NCBI Taxonomy" id="349163"/>
    <lineage>
        <taxon>Bacteria</taxon>
        <taxon>Pseudomonadati</taxon>
        <taxon>Pseudomonadota</taxon>
        <taxon>Alphaproteobacteria</taxon>
        <taxon>Acetobacterales</taxon>
        <taxon>Acidocellaceae</taxon>
        <taxon>Acidiphilium</taxon>
    </lineage>
</organism>
<dbReference type="SUPFAM" id="SSF56176">
    <property type="entry name" value="FAD-binding/transporter-associated domain-like"/>
    <property type="match status" value="1"/>
</dbReference>
<gene>
    <name evidence="5" type="ordered locus">Acry_2176</name>
</gene>
<dbReference type="InterPro" id="IPR005107">
    <property type="entry name" value="CO_DH_flav_C"/>
</dbReference>
<dbReference type="RefSeq" id="WP_012039857.1">
    <property type="nucleotide sequence ID" value="NC_009484.1"/>
</dbReference>
<dbReference type="InterPro" id="IPR016169">
    <property type="entry name" value="FAD-bd_PCMH_sub2"/>
</dbReference>
<evidence type="ECO:0000256" key="2">
    <source>
        <dbReference type="ARBA" id="ARBA00022827"/>
    </source>
</evidence>
<dbReference type="Gene3D" id="3.30.390.50">
    <property type="entry name" value="CO dehydrogenase flavoprotein, C-terminal domain"/>
    <property type="match status" value="1"/>
</dbReference>
<dbReference type="PANTHER" id="PTHR42659:SF2">
    <property type="entry name" value="XANTHINE DEHYDROGENASE SUBUNIT C-RELATED"/>
    <property type="match status" value="1"/>
</dbReference>
<dbReference type="PROSITE" id="PS51387">
    <property type="entry name" value="FAD_PCMH"/>
    <property type="match status" value="1"/>
</dbReference>
<sequence length="275" mass="28070">MKPAPFDYVRAGSVAEAVGLLAAHEGAKLLAGGQSLLPALNFRLSAPGLLVDIGRIADLRRIDVTATMLRIGAGCTHATLLDAPEIAAHAPLIATALAHVAHPAIRSRGTIGGSLANADPAAELPACMLALDATIIAEGQAGARRIAAADFFTGLFETALEPGEILTAVEIPLVPGRRHGFAELARRHGDYALVGLAAAAEGDAVRLGFFAVGHAALRAPAAERALADGAAGIEAACAALAGDLPPHADPEISAPVRLHLARVLLRRVMKECLAP</sequence>
<protein>
    <submittedName>
        <fullName evidence="5">Molybdopterin dehydrogenase, FAD-binding protein</fullName>
    </submittedName>
</protein>
<dbReference type="GO" id="GO:0071949">
    <property type="term" value="F:FAD binding"/>
    <property type="evidence" value="ECO:0007669"/>
    <property type="project" value="InterPro"/>
</dbReference>
<keyword evidence="6" id="KW-1185">Reference proteome</keyword>
<dbReference type="InterPro" id="IPR036318">
    <property type="entry name" value="FAD-bd_PCMH-like_sf"/>
</dbReference>
<dbReference type="InterPro" id="IPR036683">
    <property type="entry name" value="CO_DH_flav_C_dom_sf"/>
</dbReference>
<dbReference type="Pfam" id="PF03450">
    <property type="entry name" value="CO_deh_flav_C"/>
    <property type="match status" value="1"/>
</dbReference>
<name>A5G0J2_ACICJ</name>